<feature type="transmembrane region" description="Helical" evidence="1">
    <location>
        <begin position="201"/>
        <end position="219"/>
    </location>
</feature>
<dbReference type="RefSeq" id="WP_115480618.1">
    <property type="nucleotide sequence ID" value="NZ_QRCT01000010.1"/>
</dbReference>
<keyword evidence="1" id="KW-1133">Transmembrane helix</keyword>
<keyword evidence="1" id="KW-0812">Transmembrane</keyword>
<feature type="transmembrane region" description="Helical" evidence="1">
    <location>
        <begin position="239"/>
        <end position="265"/>
    </location>
</feature>
<feature type="transmembrane region" description="Helical" evidence="1">
    <location>
        <begin position="280"/>
        <end position="305"/>
    </location>
</feature>
<keyword evidence="1" id="KW-0472">Membrane</keyword>
<keyword evidence="3" id="KW-1185">Reference proteome</keyword>
<dbReference type="AlphaFoldDB" id="A0A371AZ86"/>
<dbReference type="EMBL" id="QRCT01000010">
    <property type="protein sequence ID" value="RDU24871.1"/>
    <property type="molecule type" value="Genomic_DNA"/>
</dbReference>
<dbReference type="Proteomes" id="UP000255036">
    <property type="component" value="Unassembled WGS sequence"/>
</dbReference>
<reference evidence="2 3" key="1">
    <citation type="submission" date="2018-07" db="EMBL/GenBank/DDBJ databases">
        <title>Anaerosacharophilus polymeroproducens gen. nov. sp. nov., an anaerobic bacterium isolated from salt field.</title>
        <authorList>
            <person name="Kim W."/>
            <person name="Yang S.-H."/>
            <person name="Oh J."/>
            <person name="Lee J.-H."/>
            <person name="Kwon K.K."/>
        </authorList>
    </citation>
    <scope>NUCLEOTIDE SEQUENCE [LARGE SCALE GENOMIC DNA]</scope>
    <source>
        <strain evidence="2 3">MCWD5</strain>
    </source>
</reference>
<name>A0A371AZ86_9FIRM</name>
<evidence type="ECO:0000256" key="1">
    <source>
        <dbReference type="SAM" id="Phobius"/>
    </source>
</evidence>
<sequence>MFMSLFLKECKIWCKSILFYAYIIILFFFYVTQMRSESAIKRPRPGEKEYGITYSENNSDIMNGTLKVLLNEYYNNKFVTYPMGFYKPVILSANEIKQVEKNISKLTGITEKDWKEKLDHYYESKNIKWSFYITKDIGYNEFLSIMSDLEKVIGKGSKYSAKALKGNAKIAKTYEQALKEYDEFLKKDKVTRAYARVFSDYMGIVLAILPAFFGVARVLQDKRSNASAVIYSKKCSSIIIVLSRCLAIIVMLFIPVLILSCFSLVESLYIAKTMGAAPDYFVYLKFCIGWLLPILMFVSMLSYFITELTNSILALLINSGIWFVSVFLGFDSPLISVGWNLVPRFNIIGMHGMFQEIFPQLVKNRILYSILGVFMILISILIYSIKREGGHKFYGKISQNFNNQS</sequence>
<evidence type="ECO:0000313" key="2">
    <source>
        <dbReference type="EMBL" id="RDU24871.1"/>
    </source>
</evidence>
<feature type="transmembrane region" description="Helical" evidence="1">
    <location>
        <begin position="12"/>
        <end position="31"/>
    </location>
</feature>
<gene>
    <name evidence="2" type="ORF">DWV06_02535</name>
</gene>
<proteinExistence type="predicted"/>
<protein>
    <submittedName>
        <fullName evidence="2">ABC transporter permease</fullName>
    </submittedName>
</protein>
<feature type="transmembrane region" description="Helical" evidence="1">
    <location>
        <begin position="312"/>
        <end position="330"/>
    </location>
</feature>
<dbReference type="OrthoDB" id="1708273at2"/>
<feature type="transmembrane region" description="Helical" evidence="1">
    <location>
        <begin position="366"/>
        <end position="385"/>
    </location>
</feature>
<evidence type="ECO:0000313" key="3">
    <source>
        <dbReference type="Proteomes" id="UP000255036"/>
    </source>
</evidence>
<accession>A0A371AZ86</accession>
<organism evidence="2 3">
    <name type="scientific">Anaerosacchariphilus polymeriproducens</name>
    <dbReference type="NCBI Taxonomy" id="1812858"/>
    <lineage>
        <taxon>Bacteria</taxon>
        <taxon>Bacillati</taxon>
        <taxon>Bacillota</taxon>
        <taxon>Clostridia</taxon>
        <taxon>Lachnospirales</taxon>
        <taxon>Lachnospiraceae</taxon>
        <taxon>Anaerosacchariphilus</taxon>
    </lineage>
</organism>
<comment type="caution">
    <text evidence="2">The sequence shown here is derived from an EMBL/GenBank/DDBJ whole genome shotgun (WGS) entry which is preliminary data.</text>
</comment>